<feature type="domain" description="Methylated-DNA-[protein]-cysteine S-methyltransferase DNA binding" evidence="9">
    <location>
        <begin position="77"/>
        <end position="159"/>
    </location>
</feature>
<keyword evidence="7" id="KW-0234">DNA repair</keyword>
<name>B3PN96_META1</name>
<evidence type="ECO:0000256" key="3">
    <source>
        <dbReference type="ARBA" id="ARBA00011918"/>
    </source>
</evidence>
<dbReference type="InterPro" id="IPR001497">
    <property type="entry name" value="MethylDNA_cys_MeTrfase_AS"/>
</dbReference>
<evidence type="ECO:0000313" key="12">
    <source>
        <dbReference type="Proteomes" id="UP000008812"/>
    </source>
</evidence>
<dbReference type="AlphaFoldDB" id="B3PN96"/>
<dbReference type="InterPro" id="IPR008332">
    <property type="entry name" value="MethylG_MeTrfase_N"/>
</dbReference>
<dbReference type="InterPro" id="IPR036217">
    <property type="entry name" value="MethylDNA_cys_MeTrfase_DNAb"/>
</dbReference>
<keyword evidence="4 11" id="KW-0489">Methyltransferase</keyword>
<evidence type="ECO:0000256" key="5">
    <source>
        <dbReference type="ARBA" id="ARBA00022679"/>
    </source>
</evidence>
<dbReference type="InterPro" id="IPR036388">
    <property type="entry name" value="WH-like_DNA-bd_sf"/>
</dbReference>
<dbReference type="Pfam" id="PF01035">
    <property type="entry name" value="DNA_binding_1"/>
    <property type="match status" value="1"/>
</dbReference>
<reference evidence="11 12" key="1">
    <citation type="journal article" date="2008" name="Infect. Immun.">
        <title>Genome of Mycoplasma arthritidis.</title>
        <authorList>
            <person name="Dybvig K."/>
            <person name="Zuhua C."/>
            <person name="Lao P."/>
            <person name="Jordan D.S."/>
            <person name="French C.T."/>
            <person name="Tu A.H."/>
            <person name="Loraine A.E."/>
        </authorList>
    </citation>
    <scope>NUCLEOTIDE SEQUENCE [LARGE SCALE GENOMIC DNA]</scope>
    <source>
        <strain evidence="11 12">158L3-1</strain>
    </source>
</reference>
<dbReference type="PANTHER" id="PTHR10815">
    <property type="entry name" value="METHYLATED-DNA--PROTEIN-CYSTEINE METHYLTRANSFERASE"/>
    <property type="match status" value="1"/>
</dbReference>
<comment type="catalytic activity">
    <reaction evidence="1">
        <text>a 4-O-methyl-thymidine in DNA + L-cysteinyl-[protein] = a thymidine in DNA + S-methyl-L-cysteinyl-[protein]</text>
        <dbReference type="Rhea" id="RHEA:53428"/>
        <dbReference type="Rhea" id="RHEA-COMP:10131"/>
        <dbReference type="Rhea" id="RHEA-COMP:10132"/>
        <dbReference type="Rhea" id="RHEA-COMP:13555"/>
        <dbReference type="Rhea" id="RHEA-COMP:13556"/>
        <dbReference type="ChEBI" id="CHEBI:29950"/>
        <dbReference type="ChEBI" id="CHEBI:82612"/>
        <dbReference type="ChEBI" id="CHEBI:137386"/>
        <dbReference type="ChEBI" id="CHEBI:137387"/>
        <dbReference type="EC" id="2.1.1.63"/>
    </reaction>
</comment>
<dbReference type="InterPro" id="IPR036631">
    <property type="entry name" value="MGMT_N_sf"/>
</dbReference>
<dbReference type="GO" id="GO:0006281">
    <property type="term" value="P:DNA repair"/>
    <property type="evidence" value="ECO:0007669"/>
    <property type="project" value="UniProtKB-KW"/>
</dbReference>
<dbReference type="PANTHER" id="PTHR10815:SF5">
    <property type="entry name" value="METHYLATED-DNA--PROTEIN-CYSTEINE METHYLTRANSFERASE"/>
    <property type="match status" value="1"/>
</dbReference>
<dbReference type="Gene3D" id="1.10.10.10">
    <property type="entry name" value="Winged helix-like DNA-binding domain superfamily/Winged helix DNA-binding domain"/>
    <property type="match status" value="1"/>
</dbReference>
<dbReference type="CDD" id="cd06445">
    <property type="entry name" value="ATase"/>
    <property type="match status" value="1"/>
</dbReference>
<dbReference type="SUPFAM" id="SSF53155">
    <property type="entry name" value="Methylated DNA-protein cysteine methyltransferase domain"/>
    <property type="match status" value="1"/>
</dbReference>
<dbReference type="FunFam" id="1.10.10.10:FF:000214">
    <property type="entry name" value="Methylated-DNA--protein-cysteine methyltransferase"/>
    <property type="match status" value="1"/>
</dbReference>
<dbReference type="Gene3D" id="3.30.160.70">
    <property type="entry name" value="Methylated DNA-protein cysteine methyltransferase domain"/>
    <property type="match status" value="1"/>
</dbReference>
<dbReference type="NCBIfam" id="TIGR00589">
    <property type="entry name" value="ogt"/>
    <property type="match status" value="1"/>
</dbReference>
<dbReference type="SUPFAM" id="SSF46767">
    <property type="entry name" value="Methylated DNA-protein cysteine methyltransferase, C-terminal domain"/>
    <property type="match status" value="1"/>
</dbReference>
<protein>
    <recommendedName>
        <fullName evidence="3">methylated-DNA--[protein]-cysteine S-methyltransferase</fullName>
        <ecNumber evidence="3">2.1.1.63</ecNumber>
    </recommendedName>
</protein>
<dbReference type="GO" id="GO:0003908">
    <property type="term" value="F:methylated-DNA-[protein]-cysteine S-methyltransferase activity"/>
    <property type="evidence" value="ECO:0007669"/>
    <property type="project" value="UniProtKB-EC"/>
</dbReference>
<evidence type="ECO:0000256" key="7">
    <source>
        <dbReference type="ARBA" id="ARBA00023204"/>
    </source>
</evidence>
<keyword evidence="12" id="KW-1185">Reference proteome</keyword>
<dbReference type="RefSeq" id="WP_012498455.1">
    <property type="nucleotide sequence ID" value="NC_011025.1"/>
</dbReference>
<evidence type="ECO:0000256" key="8">
    <source>
        <dbReference type="ARBA" id="ARBA00049348"/>
    </source>
</evidence>
<gene>
    <name evidence="11" type="primary">ogt</name>
    <name evidence="11" type="ordered locus">MARTH_orf750</name>
</gene>
<dbReference type="Pfam" id="PF02870">
    <property type="entry name" value="Methyltransf_1N"/>
    <property type="match status" value="1"/>
</dbReference>
<evidence type="ECO:0000259" key="9">
    <source>
        <dbReference type="Pfam" id="PF01035"/>
    </source>
</evidence>
<evidence type="ECO:0000259" key="10">
    <source>
        <dbReference type="Pfam" id="PF02870"/>
    </source>
</evidence>
<dbReference type="Proteomes" id="UP000008812">
    <property type="component" value="Chromosome"/>
</dbReference>
<dbReference type="HOGENOM" id="CLU_000445_52_2_14"/>
<evidence type="ECO:0000256" key="2">
    <source>
        <dbReference type="ARBA" id="ARBA00008711"/>
    </source>
</evidence>
<keyword evidence="5 11" id="KW-0808">Transferase</keyword>
<evidence type="ECO:0000256" key="6">
    <source>
        <dbReference type="ARBA" id="ARBA00022763"/>
    </source>
</evidence>
<dbReference type="EC" id="2.1.1.63" evidence="3"/>
<proteinExistence type="inferred from homology"/>
<feature type="domain" description="Methylguanine DNA methyltransferase ribonuclease-like" evidence="10">
    <location>
        <begin position="1"/>
        <end position="62"/>
    </location>
</feature>
<dbReference type="GO" id="GO:0032259">
    <property type="term" value="P:methylation"/>
    <property type="evidence" value="ECO:0007669"/>
    <property type="project" value="UniProtKB-KW"/>
</dbReference>
<evidence type="ECO:0000256" key="1">
    <source>
        <dbReference type="ARBA" id="ARBA00001286"/>
    </source>
</evidence>
<dbReference type="PROSITE" id="PS00374">
    <property type="entry name" value="MGMT"/>
    <property type="match status" value="1"/>
</dbReference>
<dbReference type="KEGG" id="mat:MARTH_orf750"/>
<dbReference type="EMBL" id="CP001047">
    <property type="protein sequence ID" value="ACF07498.1"/>
    <property type="molecule type" value="Genomic_DNA"/>
</dbReference>
<dbReference type="STRING" id="243272.MARTH_orf750"/>
<sequence>MFKSLYNSPLGILTLISDGEYLIEVNYENSDNKIFKENKLQIKDDLEIFLQTKKWLDIYFSGGNPSEMPQIKLIGSDFQKEVWEQLLQIPYGYVTTYKEIANEIANKRKIKKMSAQAVGTAVGKNPLSIIVPCHRVVNVDFKVGNYTGGVDKKYYLLEKVEKFCIKNNCLKIK</sequence>
<comment type="similarity">
    <text evidence="2">Belongs to the MGMT family.</text>
</comment>
<dbReference type="eggNOG" id="COG0350">
    <property type="taxonomic scope" value="Bacteria"/>
</dbReference>
<organism evidence="11 12">
    <name type="scientific">Metamycoplasma arthritidis (strain 158L3-1)</name>
    <name type="common">Mycoplasma arthritidis</name>
    <dbReference type="NCBI Taxonomy" id="243272"/>
    <lineage>
        <taxon>Bacteria</taxon>
        <taxon>Bacillati</taxon>
        <taxon>Mycoplasmatota</taxon>
        <taxon>Mycoplasmoidales</taxon>
        <taxon>Metamycoplasmataceae</taxon>
        <taxon>Metamycoplasma</taxon>
    </lineage>
</organism>
<comment type="catalytic activity">
    <reaction evidence="8">
        <text>a 6-O-methyl-2'-deoxyguanosine in DNA + L-cysteinyl-[protein] = S-methyl-L-cysteinyl-[protein] + a 2'-deoxyguanosine in DNA</text>
        <dbReference type="Rhea" id="RHEA:24000"/>
        <dbReference type="Rhea" id="RHEA-COMP:10131"/>
        <dbReference type="Rhea" id="RHEA-COMP:10132"/>
        <dbReference type="Rhea" id="RHEA-COMP:11367"/>
        <dbReference type="Rhea" id="RHEA-COMP:11368"/>
        <dbReference type="ChEBI" id="CHEBI:29950"/>
        <dbReference type="ChEBI" id="CHEBI:82612"/>
        <dbReference type="ChEBI" id="CHEBI:85445"/>
        <dbReference type="ChEBI" id="CHEBI:85448"/>
        <dbReference type="EC" id="2.1.1.63"/>
    </reaction>
</comment>
<dbReference type="InterPro" id="IPR014048">
    <property type="entry name" value="MethylDNA_cys_MeTrfase_DNA-bd"/>
</dbReference>
<keyword evidence="6" id="KW-0227">DNA damage</keyword>
<evidence type="ECO:0000313" key="11">
    <source>
        <dbReference type="EMBL" id="ACF07498.1"/>
    </source>
</evidence>
<accession>B3PN96</accession>
<evidence type="ECO:0000256" key="4">
    <source>
        <dbReference type="ARBA" id="ARBA00022603"/>
    </source>
</evidence>